<evidence type="ECO:0000313" key="2">
    <source>
        <dbReference type="EMBL" id="KAK7456943.1"/>
    </source>
</evidence>
<gene>
    <name evidence="2" type="ORF">BaRGS_00039299</name>
</gene>
<accession>A0ABD0J435</accession>
<name>A0ABD0J435_9CAEN</name>
<comment type="caution">
    <text evidence="2">The sequence shown here is derived from an EMBL/GenBank/DDBJ whole genome shotgun (WGS) entry which is preliminary data.</text>
</comment>
<keyword evidence="3" id="KW-1185">Reference proteome</keyword>
<organism evidence="2 3">
    <name type="scientific">Batillaria attramentaria</name>
    <dbReference type="NCBI Taxonomy" id="370345"/>
    <lineage>
        <taxon>Eukaryota</taxon>
        <taxon>Metazoa</taxon>
        <taxon>Spiralia</taxon>
        <taxon>Lophotrochozoa</taxon>
        <taxon>Mollusca</taxon>
        <taxon>Gastropoda</taxon>
        <taxon>Caenogastropoda</taxon>
        <taxon>Sorbeoconcha</taxon>
        <taxon>Cerithioidea</taxon>
        <taxon>Batillariidae</taxon>
        <taxon>Batillaria</taxon>
    </lineage>
</organism>
<sequence>MNSVHDTIMGKIELAQEARSGSIVKKTVSLLLHSRHSQEAQSGNIVKLRDGDNDSDSDEENRPRAIIVRFVSRKSVQAVLSNRRKLKNSRIVITEDLTVPRYQLLMKCRNHEAVENAWSSNGKILVKATADNKIREIKSVTELMTKLGIPPRSSTPLHSSQVRQDFGRRQRHFRGGRRLGDSGHSVNRSQINELMDADTLPKSAV</sequence>
<reference evidence="2 3" key="1">
    <citation type="journal article" date="2023" name="Sci. Data">
        <title>Genome assembly of the Korean intertidal mud-creeper Batillaria attramentaria.</title>
        <authorList>
            <person name="Patra A.K."/>
            <person name="Ho P.T."/>
            <person name="Jun S."/>
            <person name="Lee S.J."/>
            <person name="Kim Y."/>
            <person name="Won Y.J."/>
        </authorList>
    </citation>
    <scope>NUCLEOTIDE SEQUENCE [LARGE SCALE GENOMIC DNA]</scope>
    <source>
        <strain evidence="2">Wonlab-2016</strain>
    </source>
</reference>
<feature type="region of interest" description="Disordered" evidence="1">
    <location>
        <begin position="149"/>
        <end position="188"/>
    </location>
</feature>
<dbReference type="AlphaFoldDB" id="A0ABD0J435"/>
<proteinExistence type="predicted"/>
<dbReference type="Proteomes" id="UP001519460">
    <property type="component" value="Unassembled WGS sequence"/>
</dbReference>
<feature type="compositionally biased region" description="Polar residues" evidence="1">
    <location>
        <begin position="152"/>
        <end position="162"/>
    </location>
</feature>
<evidence type="ECO:0000256" key="1">
    <source>
        <dbReference type="SAM" id="MobiDB-lite"/>
    </source>
</evidence>
<feature type="region of interest" description="Disordered" evidence="1">
    <location>
        <begin position="41"/>
        <end position="60"/>
    </location>
</feature>
<evidence type="ECO:0000313" key="3">
    <source>
        <dbReference type="Proteomes" id="UP001519460"/>
    </source>
</evidence>
<protein>
    <submittedName>
        <fullName evidence="2">Uncharacterized protein</fullName>
    </submittedName>
</protein>
<dbReference type="EMBL" id="JACVVK020000678">
    <property type="protein sequence ID" value="KAK7456943.1"/>
    <property type="molecule type" value="Genomic_DNA"/>
</dbReference>